<dbReference type="InterPro" id="IPR043129">
    <property type="entry name" value="ATPase_NBD"/>
</dbReference>
<evidence type="ECO:0000256" key="1">
    <source>
        <dbReference type="ARBA" id="ARBA00006479"/>
    </source>
</evidence>
<accession>A0A6G4TR36</accession>
<protein>
    <submittedName>
        <fullName evidence="2">ROK family transcriptional regulator</fullName>
    </submittedName>
</protein>
<dbReference type="AlphaFoldDB" id="A0A6G4TR36"/>
<evidence type="ECO:0000313" key="3">
    <source>
        <dbReference type="Proteomes" id="UP000481583"/>
    </source>
</evidence>
<comment type="caution">
    <text evidence="2">The sequence shown here is derived from an EMBL/GenBank/DDBJ whole genome shotgun (WGS) entry which is preliminary data.</text>
</comment>
<organism evidence="2 3">
    <name type="scientific">Streptomyces coryli</name>
    <dbReference type="NCBI Taxonomy" id="1128680"/>
    <lineage>
        <taxon>Bacteria</taxon>
        <taxon>Bacillati</taxon>
        <taxon>Actinomycetota</taxon>
        <taxon>Actinomycetes</taxon>
        <taxon>Kitasatosporales</taxon>
        <taxon>Streptomycetaceae</taxon>
        <taxon>Streptomyces</taxon>
    </lineage>
</organism>
<keyword evidence="3" id="KW-1185">Reference proteome</keyword>
<dbReference type="EMBL" id="JAAKZV010000001">
    <property type="protein sequence ID" value="NGN62304.1"/>
    <property type="molecule type" value="Genomic_DNA"/>
</dbReference>
<dbReference type="SUPFAM" id="SSF53067">
    <property type="entry name" value="Actin-like ATPase domain"/>
    <property type="match status" value="1"/>
</dbReference>
<dbReference type="Proteomes" id="UP000481583">
    <property type="component" value="Unassembled WGS sequence"/>
</dbReference>
<dbReference type="Gene3D" id="1.10.10.10">
    <property type="entry name" value="Winged helix-like DNA-binding domain superfamily/Winged helix DNA-binding domain"/>
    <property type="match status" value="1"/>
</dbReference>
<dbReference type="InterPro" id="IPR036390">
    <property type="entry name" value="WH_DNA-bd_sf"/>
</dbReference>
<dbReference type="Pfam" id="PF00480">
    <property type="entry name" value="ROK"/>
    <property type="match status" value="1"/>
</dbReference>
<dbReference type="InterPro" id="IPR000600">
    <property type="entry name" value="ROK"/>
</dbReference>
<dbReference type="SUPFAM" id="SSF46785">
    <property type="entry name" value="Winged helix' DNA-binding domain"/>
    <property type="match status" value="1"/>
</dbReference>
<dbReference type="InterPro" id="IPR049874">
    <property type="entry name" value="ROK_cs"/>
</dbReference>
<dbReference type="PANTHER" id="PTHR18964:SF149">
    <property type="entry name" value="BIFUNCTIONAL UDP-N-ACETYLGLUCOSAMINE 2-EPIMERASE_N-ACETYLMANNOSAMINE KINASE"/>
    <property type="match status" value="1"/>
</dbReference>
<sequence length="408" mass="41698">MMPTSRDIRARNRRLLLQHIVAQPAVSRPALAAATGLSHATVGTLAAELLDLGLVAESGYEESAGGRPRALLTAAGADGRLIGVDVAETYVHAELFDLSLAVRASAAAPLHPGDLTPDTVVDRIAAAVDAALARGGAEPGSVLGAGVSMPGQVDRPGSDHATIGYAANWAWQDVPLTARLAARLPYPVHLDNPLRACTAAELWFGAARGRNDAVVLNLGTGVGAGLAVGGEVYRGSTNSAGEWGHTTLVLDGRRCHCGARGCVEAYIGAAGIMRTLRERAPRSLLLSPSDQTATIAALGRAAAAGDKAANDVLAETARYLGAATADLVNLLNPEVVVLSSWVAAALGEPLLHKLRPEVRARALPRPGAAVELALSPVPSNPVSLGAAAFALEGALAPAAPKSRRGTRS</sequence>
<dbReference type="Gene3D" id="3.30.420.40">
    <property type="match status" value="2"/>
</dbReference>
<evidence type="ECO:0000313" key="2">
    <source>
        <dbReference type="EMBL" id="NGN62304.1"/>
    </source>
</evidence>
<comment type="similarity">
    <text evidence="1">Belongs to the ROK (NagC/XylR) family.</text>
</comment>
<gene>
    <name evidence="2" type="ORF">G5C51_00050</name>
</gene>
<dbReference type="PANTHER" id="PTHR18964">
    <property type="entry name" value="ROK (REPRESSOR, ORF, KINASE) FAMILY"/>
    <property type="match status" value="1"/>
</dbReference>
<proteinExistence type="inferred from homology"/>
<name>A0A6G4TR36_9ACTN</name>
<reference evidence="2 3" key="1">
    <citation type="submission" date="2020-02" db="EMBL/GenBank/DDBJ databases">
        <title>Whole-genome analyses of novel actinobacteria.</title>
        <authorList>
            <person name="Sahin N."/>
        </authorList>
    </citation>
    <scope>NUCLEOTIDE SEQUENCE [LARGE SCALE GENOMIC DNA]</scope>
    <source>
        <strain evidence="2 3">A7024</strain>
    </source>
</reference>
<dbReference type="InterPro" id="IPR036388">
    <property type="entry name" value="WH-like_DNA-bd_sf"/>
</dbReference>
<dbReference type="PROSITE" id="PS01125">
    <property type="entry name" value="ROK"/>
    <property type="match status" value="1"/>
</dbReference>